<proteinExistence type="inferred from homology"/>
<dbReference type="STRING" id="314271.RB2654_21093"/>
<dbReference type="EMBL" id="AAMT01000026">
    <property type="protein sequence ID" value="EAQ10734.1"/>
    <property type="molecule type" value="Genomic_DNA"/>
</dbReference>
<dbReference type="InterPro" id="IPR023214">
    <property type="entry name" value="HAD_sf"/>
</dbReference>
<comment type="similarity">
    <text evidence="3">Belongs to the HAD-like hydrolase superfamily. CbbY/CbbZ/Gph/YieH family.</text>
</comment>
<dbReference type="CDD" id="cd01427">
    <property type="entry name" value="HAD_like"/>
    <property type="match status" value="1"/>
</dbReference>
<dbReference type="SFLD" id="SFLDS00003">
    <property type="entry name" value="Haloacid_Dehalogenase"/>
    <property type="match status" value="1"/>
</dbReference>
<comment type="catalytic activity">
    <reaction evidence="1">
        <text>2-phosphoglycolate + H2O = glycolate + phosphate</text>
        <dbReference type="Rhea" id="RHEA:14369"/>
        <dbReference type="ChEBI" id="CHEBI:15377"/>
        <dbReference type="ChEBI" id="CHEBI:29805"/>
        <dbReference type="ChEBI" id="CHEBI:43474"/>
        <dbReference type="ChEBI" id="CHEBI:58033"/>
        <dbReference type="EC" id="3.1.3.18"/>
    </reaction>
</comment>
<dbReference type="InterPro" id="IPR050155">
    <property type="entry name" value="HAD-like_hydrolase_sf"/>
</dbReference>
<dbReference type="NCBIfam" id="TIGR01549">
    <property type="entry name" value="HAD-SF-IA-v1"/>
    <property type="match status" value="1"/>
</dbReference>
<dbReference type="GO" id="GO:0008967">
    <property type="term" value="F:phosphoglycolate phosphatase activity"/>
    <property type="evidence" value="ECO:0007669"/>
    <property type="project" value="UniProtKB-EC"/>
</dbReference>
<dbReference type="AlphaFoldDB" id="A3VLX9"/>
<protein>
    <recommendedName>
        <fullName evidence="4">phosphoglycolate phosphatase</fullName>
        <ecNumber evidence="4">3.1.3.18</ecNumber>
    </recommendedName>
</protein>
<comment type="pathway">
    <text evidence="2">Organic acid metabolism; glycolate biosynthesis; glycolate from 2-phosphoglycolate: step 1/1.</text>
</comment>
<dbReference type="OrthoDB" id="9797743at2"/>
<reference evidence="5 6" key="1">
    <citation type="journal article" date="2010" name="J. Bacteriol.">
        <title>Genome sequences of Pelagibaca bermudensis HTCC2601T and Maritimibacter alkaliphilus HTCC2654T, the type strains of two marine Roseobacter genera.</title>
        <authorList>
            <person name="Thrash J.C."/>
            <person name="Cho J.C."/>
            <person name="Ferriera S."/>
            <person name="Johnson J."/>
            <person name="Vergin K.L."/>
            <person name="Giovannoni S.J."/>
        </authorList>
    </citation>
    <scope>NUCLEOTIDE SEQUENCE [LARGE SCALE GENOMIC DNA]</scope>
    <source>
        <strain evidence="5 6">HTCC2654</strain>
    </source>
</reference>
<evidence type="ECO:0000256" key="3">
    <source>
        <dbReference type="ARBA" id="ARBA00006171"/>
    </source>
</evidence>
<sequence length="230" mass="23780">MNRKVDAILFDKDGTLFDFDATWTVWANTVIERLAQGDPALADAIAEAVEFDRATGRFRDASVVIAGTPDDVAKAVAPVLGIAPDVLIGGMNAAAATAPMAEAVPLVPLLTGLRAKGLKLGVATNDGEVPARAHLGSAGVVEAFDFIAGSDSGWAPKPDPAMCLAFAEAMNLAPHRIAMVGDSLHDLVAARAAGMHAVAVLTGHADERRLTGHADVVLPDIGYLPGWLGF</sequence>
<comment type="caution">
    <text evidence="5">The sequence shown here is derived from an EMBL/GenBank/DDBJ whole genome shotgun (WGS) entry which is preliminary data.</text>
</comment>
<dbReference type="PANTHER" id="PTHR43434:SF1">
    <property type="entry name" value="PHOSPHOGLYCOLATE PHOSPHATASE"/>
    <property type="match status" value="1"/>
</dbReference>
<organism evidence="5 6">
    <name type="scientific">Maritimibacter alkaliphilus HTCC2654</name>
    <dbReference type="NCBI Taxonomy" id="314271"/>
    <lineage>
        <taxon>Bacteria</taxon>
        <taxon>Pseudomonadati</taxon>
        <taxon>Pseudomonadota</taxon>
        <taxon>Alphaproteobacteria</taxon>
        <taxon>Rhodobacterales</taxon>
        <taxon>Roseobacteraceae</taxon>
        <taxon>Maritimibacter</taxon>
    </lineage>
</organism>
<dbReference type="Gene3D" id="1.10.150.240">
    <property type="entry name" value="Putative phosphatase, domain 2"/>
    <property type="match status" value="1"/>
</dbReference>
<dbReference type="PANTHER" id="PTHR43434">
    <property type="entry name" value="PHOSPHOGLYCOLATE PHOSPHATASE"/>
    <property type="match status" value="1"/>
</dbReference>
<evidence type="ECO:0000313" key="5">
    <source>
        <dbReference type="EMBL" id="EAQ10734.1"/>
    </source>
</evidence>
<dbReference type="InterPro" id="IPR006439">
    <property type="entry name" value="HAD-SF_hydro_IA"/>
</dbReference>
<dbReference type="GO" id="GO:0006281">
    <property type="term" value="P:DNA repair"/>
    <property type="evidence" value="ECO:0007669"/>
    <property type="project" value="TreeGrafter"/>
</dbReference>
<dbReference type="eggNOG" id="COG0546">
    <property type="taxonomic scope" value="Bacteria"/>
</dbReference>
<dbReference type="RefSeq" id="WP_008335225.1">
    <property type="nucleotide sequence ID" value="NZ_CH902578.1"/>
</dbReference>
<dbReference type="InterPro" id="IPR036412">
    <property type="entry name" value="HAD-like_sf"/>
</dbReference>
<dbReference type="Proteomes" id="UP000002931">
    <property type="component" value="Unassembled WGS sequence"/>
</dbReference>
<dbReference type="HOGENOM" id="CLU_045011_19_1_5"/>
<dbReference type="SFLD" id="SFLDG01129">
    <property type="entry name" value="C1.5:_HAD__Beta-PGM__Phosphata"/>
    <property type="match status" value="1"/>
</dbReference>
<keyword evidence="6" id="KW-1185">Reference proteome</keyword>
<keyword evidence="5" id="KW-0378">Hydrolase</keyword>
<evidence type="ECO:0000256" key="1">
    <source>
        <dbReference type="ARBA" id="ARBA00000830"/>
    </source>
</evidence>
<dbReference type="EC" id="3.1.3.18" evidence="4"/>
<dbReference type="GO" id="GO:0005829">
    <property type="term" value="C:cytosol"/>
    <property type="evidence" value="ECO:0007669"/>
    <property type="project" value="TreeGrafter"/>
</dbReference>
<evidence type="ECO:0000256" key="2">
    <source>
        <dbReference type="ARBA" id="ARBA00004818"/>
    </source>
</evidence>
<dbReference type="SUPFAM" id="SSF56784">
    <property type="entry name" value="HAD-like"/>
    <property type="match status" value="1"/>
</dbReference>
<dbReference type="Gene3D" id="3.40.50.1000">
    <property type="entry name" value="HAD superfamily/HAD-like"/>
    <property type="match status" value="1"/>
</dbReference>
<evidence type="ECO:0000313" key="6">
    <source>
        <dbReference type="Proteomes" id="UP000002931"/>
    </source>
</evidence>
<dbReference type="Pfam" id="PF00702">
    <property type="entry name" value="Hydrolase"/>
    <property type="match status" value="1"/>
</dbReference>
<dbReference type="NCBIfam" id="TIGR01509">
    <property type="entry name" value="HAD-SF-IA-v3"/>
    <property type="match status" value="1"/>
</dbReference>
<accession>A3VLX9</accession>
<name>A3VLX9_9RHOB</name>
<evidence type="ECO:0000256" key="4">
    <source>
        <dbReference type="ARBA" id="ARBA00013078"/>
    </source>
</evidence>
<dbReference type="InterPro" id="IPR023198">
    <property type="entry name" value="PGP-like_dom2"/>
</dbReference>
<gene>
    <name evidence="5" type="ORF">RB2654_21093</name>
</gene>